<dbReference type="Pfam" id="PF25276">
    <property type="entry name" value="DUF7870"/>
    <property type="match status" value="1"/>
</dbReference>
<dbReference type="InterPro" id="IPR013216">
    <property type="entry name" value="Methyltransf_11"/>
</dbReference>
<keyword evidence="4" id="KW-1185">Reference proteome</keyword>
<dbReference type="PANTHER" id="PTHR47291:SF1">
    <property type="entry name" value="PEPTIDE UPSTREAM PROTEIN"/>
    <property type="match status" value="1"/>
</dbReference>
<feature type="domain" description="Methyltransferase type 11" evidence="1">
    <location>
        <begin position="89"/>
        <end position="132"/>
    </location>
</feature>
<dbReference type="InterPro" id="IPR029063">
    <property type="entry name" value="SAM-dependent_MTases_sf"/>
</dbReference>
<dbReference type="Gene3D" id="3.40.50.150">
    <property type="entry name" value="Vaccinia Virus protein VP39"/>
    <property type="match status" value="1"/>
</dbReference>
<comment type="caution">
    <text evidence="3">The sequence shown here is derived from an EMBL/GenBank/DDBJ whole genome shotgun (WGS) entry which is preliminary data.</text>
</comment>
<dbReference type="SUPFAM" id="SSF53335">
    <property type="entry name" value="S-adenosyl-L-methionine-dependent methyltransferases"/>
    <property type="match status" value="1"/>
</dbReference>
<sequence>MALSDLCQFLFDKLVEPFWGNYKSEKCPELVISGIAAELMGLNLLDHNSKVLCIGQGSDLAISVFKEKGFTDAHRVLGHPLFALMGRKHVYELAFPENSFDFVYYGDIDQRVIIVPALLVLEMERVLKPGGIGAVLVKTNGGLYNSNSLVKSATSVSSLLKLSEIVHVKSMDGFTVVVFKKNVMENASDYAGKNQLPSDCQSVVNAKPYIGFMEPLLETKPVEFPKSVAYLPKFLDVSPKKRLVYVDIGATEYPNDNISSSSSSWFLPSYPIDSKAFNIYIVDHNASVLLMEVKKPGVTFVYHPGLAGDNNATAKNITLSEYLEPFPEEEEESFYFLAWFEETAKYAEFVVLKMNTSGVEMKFLSGLIETEAICYVDELFLRCTNKPDCMDILQSLRSRGVFVHQWWGGD</sequence>
<evidence type="ECO:0000313" key="4">
    <source>
        <dbReference type="Proteomes" id="UP000489600"/>
    </source>
</evidence>
<name>A0A565B5T3_9BRAS</name>
<accession>A0A565B5T3</accession>
<protein>
    <submittedName>
        <fullName evidence="3">Uncharacterized protein</fullName>
    </submittedName>
</protein>
<evidence type="ECO:0000313" key="3">
    <source>
        <dbReference type="EMBL" id="VVA97036.1"/>
    </source>
</evidence>
<organism evidence="3 4">
    <name type="scientific">Arabis nemorensis</name>
    <dbReference type="NCBI Taxonomy" id="586526"/>
    <lineage>
        <taxon>Eukaryota</taxon>
        <taxon>Viridiplantae</taxon>
        <taxon>Streptophyta</taxon>
        <taxon>Embryophyta</taxon>
        <taxon>Tracheophyta</taxon>
        <taxon>Spermatophyta</taxon>
        <taxon>Magnoliopsida</taxon>
        <taxon>eudicotyledons</taxon>
        <taxon>Gunneridae</taxon>
        <taxon>Pentapetalae</taxon>
        <taxon>rosids</taxon>
        <taxon>malvids</taxon>
        <taxon>Brassicales</taxon>
        <taxon>Brassicaceae</taxon>
        <taxon>Arabideae</taxon>
        <taxon>Arabis</taxon>
    </lineage>
</organism>
<gene>
    <name evidence="3" type="ORF">ANE_LOCUS7481</name>
</gene>
<dbReference type="Pfam" id="PF08241">
    <property type="entry name" value="Methyltransf_11"/>
    <property type="match status" value="1"/>
</dbReference>
<reference evidence="3" key="1">
    <citation type="submission" date="2019-07" db="EMBL/GenBank/DDBJ databases">
        <authorList>
            <person name="Dittberner H."/>
        </authorList>
    </citation>
    <scope>NUCLEOTIDE SEQUENCE [LARGE SCALE GENOMIC DNA]</scope>
</reference>
<evidence type="ECO:0000259" key="2">
    <source>
        <dbReference type="Pfam" id="PF25276"/>
    </source>
</evidence>
<dbReference type="OrthoDB" id="1076011at2759"/>
<dbReference type="AlphaFoldDB" id="A0A565B5T3"/>
<dbReference type="EMBL" id="CABITT030000003">
    <property type="protein sequence ID" value="VVA97036.1"/>
    <property type="molecule type" value="Genomic_DNA"/>
</dbReference>
<dbReference type="InterPro" id="IPR057192">
    <property type="entry name" value="DUF7870"/>
</dbReference>
<dbReference type="GO" id="GO:0008757">
    <property type="term" value="F:S-adenosylmethionine-dependent methyltransferase activity"/>
    <property type="evidence" value="ECO:0007669"/>
    <property type="project" value="InterPro"/>
</dbReference>
<proteinExistence type="predicted"/>
<dbReference type="Proteomes" id="UP000489600">
    <property type="component" value="Unassembled WGS sequence"/>
</dbReference>
<dbReference type="PANTHER" id="PTHR47291">
    <property type="entry name" value="PEPTIDE UPSTREAM PROTEIN"/>
    <property type="match status" value="1"/>
</dbReference>
<evidence type="ECO:0000259" key="1">
    <source>
        <dbReference type="Pfam" id="PF08241"/>
    </source>
</evidence>
<feature type="domain" description="DUF7870" evidence="2">
    <location>
        <begin position="329"/>
        <end position="407"/>
    </location>
</feature>